<evidence type="ECO:0000313" key="1">
    <source>
        <dbReference type="EMBL" id="KAL0103777.1"/>
    </source>
</evidence>
<dbReference type="EMBL" id="JADYXP020000021">
    <property type="protein sequence ID" value="KAL0103777.1"/>
    <property type="molecule type" value="Genomic_DNA"/>
</dbReference>
<sequence length="136" mass="16176">MKMKSVSVENLGNILNKWLTQRSKIPTIIGAKNGEKTCLKVSEDEKYINNDSNLPNRCNRNLKLFKPVKRRLSFESWKKEKVLRTEIIERNGRKQQELIKIYKFKLSQHLLSWHEMSQTKPICRKINERLITNDHV</sequence>
<name>A0AAW2EPJ4_9HYME</name>
<evidence type="ECO:0000313" key="2">
    <source>
        <dbReference type="Proteomes" id="UP001430953"/>
    </source>
</evidence>
<comment type="caution">
    <text evidence="1">The sequence shown here is derived from an EMBL/GenBank/DDBJ whole genome shotgun (WGS) entry which is preliminary data.</text>
</comment>
<accession>A0AAW2EPJ4</accession>
<dbReference type="Proteomes" id="UP001430953">
    <property type="component" value="Unassembled WGS sequence"/>
</dbReference>
<protein>
    <submittedName>
        <fullName evidence="1">Uncharacterized protein</fullName>
    </submittedName>
</protein>
<organism evidence="1 2">
    <name type="scientific">Cardiocondyla obscurior</name>
    <dbReference type="NCBI Taxonomy" id="286306"/>
    <lineage>
        <taxon>Eukaryota</taxon>
        <taxon>Metazoa</taxon>
        <taxon>Ecdysozoa</taxon>
        <taxon>Arthropoda</taxon>
        <taxon>Hexapoda</taxon>
        <taxon>Insecta</taxon>
        <taxon>Pterygota</taxon>
        <taxon>Neoptera</taxon>
        <taxon>Endopterygota</taxon>
        <taxon>Hymenoptera</taxon>
        <taxon>Apocrita</taxon>
        <taxon>Aculeata</taxon>
        <taxon>Formicoidea</taxon>
        <taxon>Formicidae</taxon>
        <taxon>Myrmicinae</taxon>
        <taxon>Cardiocondyla</taxon>
    </lineage>
</organism>
<proteinExistence type="predicted"/>
<dbReference type="AlphaFoldDB" id="A0AAW2EPJ4"/>
<keyword evidence="2" id="KW-1185">Reference proteome</keyword>
<gene>
    <name evidence="1" type="ORF">PUN28_017814</name>
</gene>
<reference evidence="1 2" key="1">
    <citation type="submission" date="2023-03" db="EMBL/GenBank/DDBJ databases">
        <title>High recombination rates correlate with genetic variation in Cardiocondyla obscurior ants.</title>
        <authorList>
            <person name="Errbii M."/>
        </authorList>
    </citation>
    <scope>NUCLEOTIDE SEQUENCE [LARGE SCALE GENOMIC DNA]</scope>
    <source>
        <strain evidence="1">Alpha-2009</strain>
        <tissue evidence="1">Whole body</tissue>
    </source>
</reference>